<evidence type="ECO:0000313" key="2">
    <source>
        <dbReference type="Proteomes" id="UP000887565"/>
    </source>
</evidence>
<sequence>MAWFIGLLSWTTNNLVGCTSRFSNVAMSLTFECKYFNPVFSPHSIYCYICTYSTFIFYYRCLKVLRKKSGQVADQSLVQSMHNKNSRVFRQALLIWLSLVTTLTSFRIMPFITSHVVYTIVHVFFASCSPNFAPLIPIIFSHEIRSSLKSVLCCRKIDHA</sequence>
<protein>
    <submittedName>
        <fullName evidence="3">Vomeronasal type-1 receptor</fullName>
    </submittedName>
</protein>
<evidence type="ECO:0000256" key="1">
    <source>
        <dbReference type="SAM" id="Phobius"/>
    </source>
</evidence>
<dbReference type="Proteomes" id="UP000887565">
    <property type="component" value="Unplaced"/>
</dbReference>
<reference evidence="3" key="1">
    <citation type="submission" date="2022-11" db="UniProtKB">
        <authorList>
            <consortium name="WormBaseParasite"/>
        </authorList>
    </citation>
    <scope>IDENTIFICATION</scope>
</reference>
<accession>A0A915KX34</accession>
<keyword evidence="1" id="KW-1133">Transmembrane helix</keyword>
<feature type="transmembrane region" description="Helical" evidence="1">
    <location>
        <begin position="40"/>
        <end position="59"/>
    </location>
</feature>
<feature type="transmembrane region" description="Helical" evidence="1">
    <location>
        <begin position="93"/>
        <end position="112"/>
    </location>
</feature>
<name>A0A915KX34_ROMCU</name>
<dbReference type="Gene3D" id="1.20.1070.10">
    <property type="entry name" value="Rhodopsin 7-helix transmembrane proteins"/>
    <property type="match status" value="1"/>
</dbReference>
<keyword evidence="2" id="KW-1185">Reference proteome</keyword>
<organism evidence="2 3">
    <name type="scientific">Romanomermis culicivorax</name>
    <name type="common">Nematode worm</name>
    <dbReference type="NCBI Taxonomy" id="13658"/>
    <lineage>
        <taxon>Eukaryota</taxon>
        <taxon>Metazoa</taxon>
        <taxon>Ecdysozoa</taxon>
        <taxon>Nematoda</taxon>
        <taxon>Enoplea</taxon>
        <taxon>Dorylaimia</taxon>
        <taxon>Mermithida</taxon>
        <taxon>Mermithoidea</taxon>
        <taxon>Mermithidae</taxon>
        <taxon>Romanomermis</taxon>
    </lineage>
</organism>
<dbReference type="SUPFAM" id="SSF81321">
    <property type="entry name" value="Family A G protein-coupled receptor-like"/>
    <property type="match status" value="1"/>
</dbReference>
<feature type="transmembrane region" description="Helical" evidence="1">
    <location>
        <begin position="118"/>
        <end position="140"/>
    </location>
</feature>
<keyword evidence="1" id="KW-0812">Transmembrane</keyword>
<dbReference type="AlphaFoldDB" id="A0A915KX34"/>
<keyword evidence="1" id="KW-0472">Membrane</keyword>
<dbReference type="WBParaSite" id="nRc.2.0.1.t43512-RA">
    <property type="protein sequence ID" value="nRc.2.0.1.t43512-RA"/>
    <property type="gene ID" value="nRc.2.0.1.g43512"/>
</dbReference>
<evidence type="ECO:0000313" key="3">
    <source>
        <dbReference type="WBParaSite" id="nRc.2.0.1.t43512-RA"/>
    </source>
</evidence>
<proteinExistence type="predicted"/>